<dbReference type="InterPro" id="IPR007861">
    <property type="entry name" value="DNA_mismatch_repair_MutS_clamp"/>
</dbReference>
<dbReference type="GO" id="GO:0030983">
    <property type="term" value="F:mismatched DNA binding"/>
    <property type="evidence" value="ECO:0007669"/>
    <property type="project" value="UniProtKB-UniRule"/>
</dbReference>
<dbReference type="InterPro" id="IPR007696">
    <property type="entry name" value="DNA_mismatch_repair_MutS_core"/>
</dbReference>
<dbReference type="InterPro" id="IPR000432">
    <property type="entry name" value="DNA_mismatch_repair_MutS_C"/>
</dbReference>
<dbReference type="SMART" id="SM00534">
    <property type="entry name" value="MUTSac"/>
    <property type="match status" value="1"/>
</dbReference>
<feature type="compositionally biased region" description="Basic and acidic residues" evidence="8">
    <location>
        <begin position="209"/>
        <end position="218"/>
    </location>
</feature>
<evidence type="ECO:0000256" key="5">
    <source>
        <dbReference type="ARBA" id="ARBA00023125"/>
    </source>
</evidence>
<dbReference type="Gene3D" id="2.30.30.140">
    <property type="match status" value="1"/>
</dbReference>
<dbReference type="FunFam" id="3.40.1170.10:FF:000002">
    <property type="entry name" value="DNA mismatch repair protein"/>
    <property type="match status" value="1"/>
</dbReference>
<feature type="domain" description="PWWP" evidence="9">
    <location>
        <begin position="61"/>
        <end position="123"/>
    </location>
</feature>
<dbReference type="InterPro" id="IPR027417">
    <property type="entry name" value="P-loop_NTPase"/>
</dbReference>
<dbReference type="SUPFAM" id="SSF55271">
    <property type="entry name" value="DNA repair protein MutS, domain I"/>
    <property type="match status" value="1"/>
</dbReference>
<comment type="function">
    <text evidence="6 7">Component of the post-replicative DNA mismatch repair system (MMR).</text>
</comment>
<evidence type="ECO:0000256" key="6">
    <source>
        <dbReference type="PIRNR" id="PIRNR037677"/>
    </source>
</evidence>
<keyword evidence="5 6" id="KW-0238">DNA-binding</keyword>
<dbReference type="Pfam" id="PF00488">
    <property type="entry name" value="MutS_V"/>
    <property type="match status" value="1"/>
</dbReference>
<keyword evidence="2 6" id="KW-0547">Nucleotide-binding</keyword>
<dbReference type="InterPro" id="IPR016151">
    <property type="entry name" value="DNA_mismatch_repair_MutS_N"/>
</dbReference>
<feature type="region of interest" description="Disordered" evidence="8">
    <location>
        <begin position="147"/>
        <end position="272"/>
    </location>
</feature>
<evidence type="ECO:0000259" key="9">
    <source>
        <dbReference type="PROSITE" id="PS50812"/>
    </source>
</evidence>
<feature type="region of interest" description="Disordered" evidence="8">
    <location>
        <begin position="19"/>
        <end position="59"/>
    </location>
</feature>
<reference evidence="10" key="1">
    <citation type="journal article" date="2017" name="Front. Cell. Infect. Microbiol.">
        <title>The Distinct Transcriptional Response of the Midgut of Amblyomma sculptum and Amblyomma aureolatum Ticks to Rickettsia rickettsii Correlates to Their Differences in Susceptibility to Infection.</title>
        <authorList>
            <person name="Martins L.A."/>
            <person name="Galletti M.F.B.M."/>
            <person name="Ribeiro J.M."/>
            <person name="Fujita A."/>
            <person name="Costa F.B."/>
            <person name="Labruna M.B."/>
            <person name="Daffre S."/>
            <person name="Fogaca A.C."/>
        </authorList>
    </citation>
    <scope>NUCLEOTIDE SEQUENCE</scope>
</reference>
<dbReference type="Pfam" id="PF05190">
    <property type="entry name" value="MutS_IV"/>
    <property type="match status" value="1"/>
</dbReference>
<dbReference type="SMART" id="SM00293">
    <property type="entry name" value="PWWP"/>
    <property type="match status" value="1"/>
</dbReference>
<dbReference type="Pfam" id="PF01624">
    <property type="entry name" value="MutS_I"/>
    <property type="match status" value="1"/>
</dbReference>
<dbReference type="AlphaFoldDB" id="A0A1E1XEN1"/>
<dbReference type="PANTHER" id="PTHR11361:SF148">
    <property type="entry name" value="DNA MISMATCH REPAIR PROTEIN MSH6"/>
    <property type="match status" value="1"/>
</dbReference>
<accession>A0A1E1XEN1</accession>
<evidence type="ECO:0000256" key="8">
    <source>
        <dbReference type="SAM" id="MobiDB-lite"/>
    </source>
</evidence>
<dbReference type="PROSITE" id="PS00486">
    <property type="entry name" value="DNA_MISMATCH_REPAIR_2"/>
    <property type="match status" value="1"/>
</dbReference>
<dbReference type="SMART" id="SM00533">
    <property type="entry name" value="MUTSd"/>
    <property type="match status" value="1"/>
</dbReference>
<evidence type="ECO:0000256" key="4">
    <source>
        <dbReference type="ARBA" id="ARBA00022840"/>
    </source>
</evidence>
<evidence type="ECO:0000313" key="10">
    <source>
        <dbReference type="EMBL" id="JAT97724.1"/>
    </source>
</evidence>
<evidence type="ECO:0000256" key="7">
    <source>
        <dbReference type="RuleBase" id="RU003756"/>
    </source>
</evidence>
<dbReference type="SUPFAM" id="SSF48334">
    <property type="entry name" value="DNA repair protein MutS, domain III"/>
    <property type="match status" value="1"/>
</dbReference>
<dbReference type="GO" id="GO:0005524">
    <property type="term" value="F:ATP binding"/>
    <property type="evidence" value="ECO:0007669"/>
    <property type="project" value="UniProtKB-UniRule"/>
</dbReference>
<dbReference type="PROSITE" id="PS50812">
    <property type="entry name" value="PWWP"/>
    <property type="match status" value="1"/>
</dbReference>
<dbReference type="InterPro" id="IPR007695">
    <property type="entry name" value="DNA_mismatch_repair_MutS-lik_N"/>
</dbReference>
<dbReference type="Gene3D" id="3.30.420.110">
    <property type="entry name" value="MutS, connector domain"/>
    <property type="match status" value="1"/>
</dbReference>
<feature type="region of interest" description="Disordered" evidence="8">
    <location>
        <begin position="278"/>
        <end position="297"/>
    </location>
</feature>
<dbReference type="SUPFAM" id="SSF63748">
    <property type="entry name" value="Tudor/PWWP/MBT"/>
    <property type="match status" value="1"/>
</dbReference>
<feature type="compositionally biased region" description="Polar residues" evidence="8">
    <location>
        <begin position="46"/>
        <end position="55"/>
    </location>
</feature>
<feature type="compositionally biased region" description="Polar residues" evidence="8">
    <location>
        <begin position="222"/>
        <end position="234"/>
    </location>
</feature>
<dbReference type="PIRSF" id="PIRSF037677">
    <property type="entry name" value="DNA_mis_repair_Msh6"/>
    <property type="match status" value="1"/>
</dbReference>
<dbReference type="Pfam" id="PF05192">
    <property type="entry name" value="MutS_III"/>
    <property type="match status" value="1"/>
</dbReference>
<comment type="similarity">
    <text evidence="1 6 7">Belongs to the DNA mismatch repair MutS family.</text>
</comment>
<dbReference type="EMBL" id="GFAC01001464">
    <property type="protein sequence ID" value="JAT97724.1"/>
    <property type="molecule type" value="mRNA"/>
</dbReference>
<keyword evidence="3 6" id="KW-0227">DNA damage</keyword>
<dbReference type="Pfam" id="PF00855">
    <property type="entry name" value="PWWP"/>
    <property type="match status" value="1"/>
</dbReference>
<dbReference type="Gene3D" id="1.10.1420.10">
    <property type="match status" value="2"/>
</dbReference>
<keyword evidence="4 6" id="KW-0067">ATP-binding</keyword>
<evidence type="ECO:0000256" key="3">
    <source>
        <dbReference type="ARBA" id="ARBA00022763"/>
    </source>
</evidence>
<organism evidence="10">
    <name type="scientific">Amblyomma aureolatum</name>
    <dbReference type="NCBI Taxonomy" id="187763"/>
    <lineage>
        <taxon>Eukaryota</taxon>
        <taxon>Metazoa</taxon>
        <taxon>Ecdysozoa</taxon>
        <taxon>Arthropoda</taxon>
        <taxon>Chelicerata</taxon>
        <taxon>Arachnida</taxon>
        <taxon>Acari</taxon>
        <taxon>Parasitiformes</taxon>
        <taxon>Ixodida</taxon>
        <taxon>Ixodoidea</taxon>
        <taxon>Ixodidae</taxon>
        <taxon>Amblyomminae</taxon>
        <taxon>Amblyomma</taxon>
    </lineage>
</organism>
<dbReference type="Gene3D" id="3.40.50.300">
    <property type="entry name" value="P-loop containing nucleotide triphosphate hydrolases"/>
    <property type="match status" value="1"/>
</dbReference>
<dbReference type="SUPFAM" id="SSF53150">
    <property type="entry name" value="DNA repair protein MutS, domain II"/>
    <property type="match status" value="1"/>
</dbReference>
<dbReference type="GO" id="GO:0032301">
    <property type="term" value="C:MutSalpha complex"/>
    <property type="evidence" value="ECO:0007669"/>
    <property type="project" value="TreeGrafter"/>
</dbReference>
<dbReference type="SUPFAM" id="SSF52540">
    <property type="entry name" value="P-loop containing nucleoside triphosphate hydrolases"/>
    <property type="match status" value="1"/>
</dbReference>
<dbReference type="InterPro" id="IPR045076">
    <property type="entry name" value="MutS"/>
</dbReference>
<evidence type="ECO:0000256" key="1">
    <source>
        <dbReference type="ARBA" id="ARBA00006271"/>
    </source>
</evidence>
<evidence type="ECO:0000256" key="2">
    <source>
        <dbReference type="ARBA" id="ARBA00022741"/>
    </source>
</evidence>
<protein>
    <recommendedName>
        <fullName evidence="6">DNA mismatch repair protein</fullName>
    </recommendedName>
</protein>
<dbReference type="GO" id="GO:0006298">
    <property type="term" value="P:mismatch repair"/>
    <property type="evidence" value="ECO:0007669"/>
    <property type="project" value="InterPro"/>
</dbReference>
<dbReference type="FunFam" id="1.10.1420.10:FF:000005">
    <property type="entry name" value="DNA mismatch repair protein"/>
    <property type="match status" value="1"/>
</dbReference>
<name>A0A1E1XEN1_9ACAR</name>
<feature type="compositionally biased region" description="Acidic residues" evidence="8">
    <location>
        <begin position="175"/>
        <end position="188"/>
    </location>
</feature>
<dbReference type="InterPro" id="IPR017261">
    <property type="entry name" value="DNA_mismatch_repair_MutS/MSH"/>
</dbReference>
<dbReference type="InterPro" id="IPR036678">
    <property type="entry name" value="MutS_con_dom_sf"/>
</dbReference>
<dbReference type="InterPro" id="IPR000313">
    <property type="entry name" value="PWWP_dom"/>
</dbReference>
<sequence>MPKENTLFAYFTKTPNLKTASTKADSGASPAVNGKDKKSSSPKGKCTTNGTSSSKGGAPCLHDLVWAKLEGYPYWPALVTAPPSGGAFVQDRAKQPSVHVRFFDSPPSRAWVKIRLTKPFKGARHPEVPTQLSNAAWTEGVEQAEKALSLDPSDRGLLFPIDEDKEEAGDSGREEVDDEEEEEEEEGDNKEPSRKKRRIVLPSDSSSEDEFKPGKHDDSESDSASSGVDENTVSDPEPDSPEKTPQKQSKKRKQRDTMSSTPTSSTKSPAIRKLADFASPKAKSEAEQAAKPTGGVGATGLHTWAHLSYDFLKEGKRRDATGRPPSHPEFNPRTLSVPESFKAKLTPAMRQWWEMKAEHFDVILFFKVGKFYELYHMDAVIGVEELGLVFMKGEFAHSGFPEIAYGRYSEALIQKGYKVARVEQTETPQMMEERCRKMHRPTKFDRVVRREICRITSKATRTFGAQDGQLCDPEPSYLLAIAHKLESGESGSSISFGVCFVDTSVGKFLLGQFSDDHFCSRLRTAVSHYPPVQVLYENDQSLPTCLRQVLEGPLHSVPREALRPWKEFWDAPRTLKQLREGDYFEEGYPEALGHFIDPEDSTHLTPREDGCLALKALGACVWYLSDSLIEEEVLTMRSFERYVPQEMHVDRQASGDCKSSPILLNNTILDGVCLQNLEVLRNPSGGTEGTLLATMDFCCTPFGKRLFQQWLCSPPCRVRLIEERQRAVDDLLTFSEEAKKTRELLQSLPDLERLLSRIHGQGLARKSASHPDQRAILYEDTAYNKRKIANLLQALEGFRKTMNVAPLWADVLSLLSSGMLRGCVSVGGKEEHFPDLTEALEFFENAFDHEQAKKEGRVTPSAGVDGDYDEAMRRVKEADKALQEYLAQQGRHFRCKATYVGSGKHRFQIEVPESSARLATSAHELHGQRKGFRRYYTDEVKRLAANLVSAEEAQEAAVKDIMRRIFENFDRRRAQWERAVRCIALLDCLLSLARYSGSLTDASCTPRFLPADSKPCLRVKAGFHPCLLKHLGAALLIPNDLSLGDPEGCPPLLALVTGPNMGGKSTLMRQAGLLVIVAQMGARVPAKICELTIVDRIFTRLGASDRITSGESTFFVEVNETSAILRHATEHSLVLLDELGRGTSTHDGMSLAHAVVKELAESISCRTLFSTHYHHLVERFREHPAVHLAHMACMVEDENEEDPTEETIVFLYKCAAGPCPKSYGFNAAKLAGIPRQVIRRAFEKSRHLEEQIQMRRAN</sequence>
<dbReference type="Gene3D" id="3.40.1170.10">
    <property type="entry name" value="DNA repair protein MutS, domain I"/>
    <property type="match status" value="1"/>
</dbReference>
<keyword evidence="6 7" id="KW-0234">DNA repair</keyword>
<dbReference type="InterPro" id="IPR036187">
    <property type="entry name" value="DNA_mismatch_repair_MutS_sf"/>
</dbReference>
<dbReference type="InterPro" id="IPR007860">
    <property type="entry name" value="DNA_mmatch_repair_MutS_con_dom"/>
</dbReference>
<dbReference type="Pfam" id="PF05188">
    <property type="entry name" value="MutS_II"/>
    <property type="match status" value="1"/>
</dbReference>
<dbReference type="PANTHER" id="PTHR11361">
    <property type="entry name" value="DNA MISMATCH REPAIR PROTEIN MUTS FAMILY MEMBER"/>
    <property type="match status" value="1"/>
</dbReference>
<proteinExistence type="evidence at transcript level"/>
<dbReference type="GO" id="GO:0140664">
    <property type="term" value="F:ATP-dependent DNA damage sensor activity"/>
    <property type="evidence" value="ECO:0007669"/>
    <property type="project" value="InterPro"/>
</dbReference>
<feature type="compositionally biased region" description="Low complexity" evidence="8">
    <location>
        <begin position="257"/>
        <end position="269"/>
    </location>
</feature>